<feature type="compositionally biased region" description="Polar residues" evidence="9">
    <location>
        <begin position="811"/>
        <end position="830"/>
    </location>
</feature>
<feature type="compositionally biased region" description="Basic and acidic residues" evidence="9">
    <location>
        <begin position="330"/>
        <end position="344"/>
    </location>
</feature>
<feature type="region of interest" description="Disordered" evidence="9">
    <location>
        <begin position="1545"/>
        <end position="1581"/>
    </location>
</feature>
<evidence type="ECO:0000313" key="11">
    <source>
        <dbReference type="EMBL" id="KAF8819159.1"/>
    </source>
</evidence>
<accession>A0ABQ7J5B9</accession>
<dbReference type="PANTHER" id="PTHR44899:SF3">
    <property type="entry name" value="SERINE_THREONINE-PROTEIN KINASE NEK1"/>
    <property type="match status" value="1"/>
</dbReference>
<evidence type="ECO:0000256" key="7">
    <source>
        <dbReference type="ARBA" id="ARBA00047899"/>
    </source>
</evidence>
<dbReference type="PROSITE" id="PS00108">
    <property type="entry name" value="PROTEIN_KINASE_ST"/>
    <property type="match status" value="1"/>
</dbReference>
<feature type="compositionally biased region" description="Polar residues" evidence="9">
    <location>
        <begin position="355"/>
        <end position="369"/>
    </location>
</feature>
<evidence type="ECO:0000256" key="3">
    <source>
        <dbReference type="ARBA" id="ARBA00022679"/>
    </source>
</evidence>
<keyword evidence="4" id="KW-0547">Nucleotide-binding</keyword>
<evidence type="ECO:0000256" key="1">
    <source>
        <dbReference type="ARBA" id="ARBA00012513"/>
    </source>
</evidence>
<feature type="compositionally biased region" description="Polar residues" evidence="9">
    <location>
        <begin position="1295"/>
        <end position="1321"/>
    </location>
</feature>
<feature type="compositionally biased region" description="Low complexity" evidence="9">
    <location>
        <begin position="1038"/>
        <end position="1047"/>
    </location>
</feature>
<feature type="region of interest" description="Disordered" evidence="9">
    <location>
        <begin position="1127"/>
        <end position="1401"/>
    </location>
</feature>
<evidence type="ECO:0000256" key="5">
    <source>
        <dbReference type="ARBA" id="ARBA00022777"/>
    </source>
</evidence>
<comment type="caution">
    <text evidence="11">The sequence shown here is derived from an EMBL/GenBank/DDBJ whole genome shotgun (WGS) entry which is preliminary data.</text>
</comment>
<feature type="compositionally biased region" description="Basic and acidic residues" evidence="9">
    <location>
        <begin position="1004"/>
        <end position="1017"/>
    </location>
</feature>
<dbReference type="Proteomes" id="UP000823046">
    <property type="component" value="Unassembled WGS sequence"/>
</dbReference>
<dbReference type="InterPro" id="IPR011009">
    <property type="entry name" value="Kinase-like_dom_sf"/>
</dbReference>
<dbReference type="InterPro" id="IPR000719">
    <property type="entry name" value="Prot_kinase_dom"/>
</dbReference>
<dbReference type="GO" id="GO:0016301">
    <property type="term" value="F:kinase activity"/>
    <property type="evidence" value="ECO:0007669"/>
    <property type="project" value="UniProtKB-KW"/>
</dbReference>
<feature type="domain" description="Protein kinase" evidence="10">
    <location>
        <begin position="30"/>
        <end position="312"/>
    </location>
</feature>
<keyword evidence="6" id="KW-0067">ATP-binding</keyword>
<dbReference type="EMBL" id="JADAQX010000922">
    <property type="protein sequence ID" value="KAF8819159.1"/>
    <property type="molecule type" value="Genomic_DNA"/>
</dbReference>
<dbReference type="InterPro" id="IPR008271">
    <property type="entry name" value="Ser/Thr_kinase_AS"/>
</dbReference>
<dbReference type="Gene3D" id="1.10.510.10">
    <property type="entry name" value="Transferase(Phosphotransferase) domain 1"/>
    <property type="match status" value="1"/>
</dbReference>
<feature type="compositionally biased region" description="Pro residues" evidence="9">
    <location>
        <begin position="391"/>
        <end position="409"/>
    </location>
</feature>
<feature type="compositionally biased region" description="Polar residues" evidence="9">
    <location>
        <begin position="780"/>
        <end position="789"/>
    </location>
</feature>
<name>A0ABQ7J5B9_9APIC</name>
<reference evidence="11 12" key="1">
    <citation type="journal article" date="2020" name="bioRxiv">
        <title>Metabolic contributions of an alphaproteobacterial endosymbiont in the apicomplexan Cardiosporidium cionae.</title>
        <authorList>
            <person name="Hunter E.S."/>
            <person name="Paight C.J."/>
            <person name="Lane C.E."/>
        </authorList>
    </citation>
    <scope>NUCLEOTIDE SEQUENCE [LARGE SCALE GENOMIC DNA]</scope>
    <source>
        <strain evidence="11">ESH_2018</strain>
    </source>
</reference>
<comment type="catalytic activity">
    <reaction evidence="8">
        <text>L-seryl-[protein] + ATP = O-phospho-L-seryl-[protein] + ADP + H(+)</text>
        <dbReference type="Rhea" id="RHEA:17989"/>
        <dbReference type="Rhea" id="RHEA-COMP:9863"/>
        <dbReference type="Rhea" id="RHEA-COMP:11604"/>
        <dbReference type="ChEBI" id="CHEBI:15378"/>
        <dbReference type="ChEBI" id="CHEBI:29999"/>
        <dbReference type="ChEBI" id="CHEBI:30616"/>
        <dbReference type="ChEBI" id="CHEBI:83421"/>
        <dbReference type="ChEBI" id="CHEBI:456216"/>
        <dbReference type="EC" id="2.7.11.1"/>
    </reaction>
</comment>
<dbReference type="Pfam" id="PF00069">
    <property type="entry name" value="Pkinase"/>
    <property type="match status" value="1"/>
</dbReference>
<organism evidence="11 12">
    <name type="scientific">Cardiosporidium cionae</name>
    <dbReference type="NCBI Taxonomy" id="476202"/>
    <lineage>
        <taxon>Eukaryota</taxon>
        <taxon>Sar</taxon>
        <taxon>Alveolata</taxon>
        <taxon>Apicomplexa</taxon>
        <taxon>Aconoidasida</taxon>
        <taxon>Nephromycida</taxon>
        <taxon>Cardiosporidium</taxon>
    </lineage>
</organism>
<protein>
    <recommendedName>
        <fullName evidence="1">non-specific serine/threonine protein kinase</fullName>
        <ecNumber evidence="1">2.7.11.1</ecNumber>
    </recommendedName>
</protein>
<feature type="compositionally biased region" description="Polar residues" evidence="9">
    <location>
        <begin position="1214"/>
        <end position="1228"/>
    </location>
</feature>
<feature type="compositionally biased region" description="Low complexity" evidence="9">
    <location>
        <begin position="1018"/>
        <end position="1031"/>
    </location>
</feature>
<keyword evidence="2" id="KW-0723">Serine/threonine-protein kinase</keyword>
<evidence type="ECO:0000313" key="12">
    <source>
        <dbReference type="Proteomes" id="UP000823046"/>
    </source>
</evidence>
<feature type="region of interest" description="Disordered" evidence="9">
    <location>
        <begin position="318"/>
        <end position="530"/>
    </location>
</feature>
<dbReference type="PROSITE" id="PS50011">
    <property type="entry name" value="PROTEIN_KINASE_DOM"/>
    <property type="match status" value="1"/>
</dbReference>
<feature type="compositionally biased region" description="Polar residues" evidence="9">
    <location>
        <begin position="474"/>
        <end position="483"/>
    </location>
</feature>
<dbReference type="Gene3D" id="3.30.200.20">
    <property type="entry name" value="Phosphorylase Kinase, domain 1"/>
    <property type="match status" value="1"/>
</dbReference>
<feature type="compositionally biased region" description="Low complexity" evidence="9">
    <location>
        <begin position="410"/>
        <end position="467"/>
    </location>
</feature>
<dbReference type="SUPFAM" id="SSF56112">
    <property type="entry name" value="Protein kinase-like (PK-like)"/>
    <property type="match status" value="1"/>
</dbReference>
<evidence type="ECO:0000259" key="10">
    <source>
        <dbReference type="PROSITE" id="PS50011"/>
    </source>
</evidence>
<dbReference type="InterPro" id="IPR051131">
    <property type="entry name" value="NEK_Ser/Thr_kinase_NIMA"/>
</dbReference>
<feature type="region of interest" description="Disordered" evidence="9">
    <location>
        <begin position="710"/>
        <end position="790"/>
    </location>
</feature>
<evidence type="ECO:0000256" key="8">
    <source>
        <dbReference type="ARBA" id="ARBA00048679"/>
    </source>
</evidence>
<feature type="compositionally biased region" description="Polar residues" evidence="9">
    <location>
        <begin position="1149"/>
        <end position="1159"/>
    </location>
</feature>
<evidence type="ECO:0000256" key="4">
    <source>
        <dbReference type="ARBA" id="ARBA00022741"/>
    </source>
</evidence>
<keyword evidence="3" id="KW-0808">Transferase</keyword>
<feature type="region of interest" description="Disordered" evidence="9">
    <location>
        <begin position="804"/>
        <end position="830"/>
    </location>
</feature>
<feature type="compositionally biased region" description="Polar residues" evidence="9">
    <location>
        <begin position="1342"/>
        <end position="1367"/>
    </location>
</feature>
<keyword evidence="12" id="KW-1185">Reference proteome</keyword>
<dbReference type="EC" id="2.7.11.1" evidence="1"/>
<feature type="compositionally biased region" description="Low complexity" evidence="9">
    <location>
        <begin position="710"/>
        <end position="731"/>
    </location>
</feature>
<feature type="region of interest" description="Disordered" evidence="9">
    <location>
        <begin position="546"/>
        <end position="577"/>
    </location>
</feature>
<feature type="compositionally biased region" description="Pro residues" evidence="9">
    <location>
        <begin position="732"/>
        <end position="769"/>
    </location>
</feature>
<feature type="compositionally biased region" description="Low complexity" evidence="9">
    <location>
        <begin position="565"/>
        <end position="577"/>
    </location>
</feature>
<keyword evidence="5 11" id="KW-0418">Kinase</keyword>
<evidence type="ECO:0000256" key="9">
    <source>
        <dbReference type="SAM" id="MobiDB-lite"/>
    </source>
</evidence>
<dbReference type="SMART" id="SM00220">
    <property type="entry name" value="S_TKc"/>
    <property type="match status" value="1"/>
</dbReference>
<comment type="catalytic activity">
    <reaction evidence="7">
        <text>L-threonyl-[protein] + ATP = O-phospho-L-threonyl-[protein] + ADP + H(+)</text>
        <dbReference type="Rhea" id="RHEA:46608"/>
        <dbReference type="Rhea" id="RHEA-COMP:11060"/>
        <dbReference type="Rhea" id="RHEA-COMP:11605"/>
        <dbReference type="ChEBI" id="CHEBI:15378"/>
        <dbReference type="ChEBI" id="CHEBI:30013"/>
        <dbReference type="ChEBI" id="CHEBI:30616"/>
        <dbReference type="ChEBI" id="CHEBI:61977"/>
        <dbReference type="ChEBI" id="CHEBI:456216"/>
        <dbReference type="EC" id="2.7.11.1"/>
    </reaction>
</comment>
<proteinExistence type="predicted"/>
<gene>
    <name evidence="11" type="primary">NEK</name>
    <name evidence="11" type="ORF">IE077_000184</name>
</gene>
<evidence type="ECO:0000256" key="2">
    <source>
        <dbReference type="ARBA" id="ARBA00022527"/>
    </source>
</evidence>
<sequence length="1602" mass="174489">MWSYDNSMLLSKRSMASSASSEDEEKLKQYEILRRLGSGRFGEVFLVRNKLTQETLCWKVVPYKGLKEREKRQLISEVNVMQALRHPNIVRYYDRIIALKTQSLYIVMEFCDAGDLASTISASKKLFGGVKEEMIVEVARQMCAALAYCHTSDGAFKRQRVLHRDLKPQNIFLTRTLGISSSTSSSTRGNVGFVAKLGDFGLSRHLGVLSVAHSCVGTPYYWSPELLREGTKTYDDKSDMWALGCVLYEMATGSTPFSSAQNLQQLRHEMNKGPPLPIKRISPELNNLITELLRKRATARPNAGQCLGYTILKTLSNDSDGGSHPSPDVELEKDTISVREDSVKRFTQKKVSPLGPTSTHGSLSTNSSGLRPFISRIPPPSPPRIASTSPPRIPSPSPPRMASPSPPRVPSSSSPRMASPSSPRIASPSSPRMASPSPPRIASTSSPRITSTSSPRITSTSSPRTTSPSPPDSNTPAVRSTTRLIGLSPSASPVRRRHRSSNSIPPDKSVSPSPSQEILPPPLSNRESTMPFSSLSSASFVSKFHPEKEWRYSSPSSTTDHRGVSTTTILPLPSSSSSLVRRNTDLQFLLHRRRSYTPQSGHSCRALRVSNEGRILPSPSDQREDISTHIGQKIYEKDKNEGRNGVGRCIIDKGISPLIACPLPISTGVQPSSTTSLSCDNSLKPTLREATDASNIASFPPSAAGSISTFSLPSTRLPPSTTTPPSLLSSVTPPPPSATTPPPLLSSATPPPPSTVVPPPLPSPMPPPSLTRKSVPISRSGCTLSTQNRWGRIGKQREDLCLPFSSRDKSPSLSLQLSGTSRPFSTSETDLQLCPSMSGKGVHHTQLSSNSTSTLSTGIPSNFLAGGKTLPSFTSPPLDLSQPSTASTFSVTPSSFQYAHPMGTLPLYKASNPPITSLPTEWRAHQSFPLDVKKRENGTDTMLASITALKQRLRWYSGTRNDLAGKCERVDSSVYKGYPSTFPGRCKHPHTLTNSPSPPLDEITGQRDRAQEKREVHSPSVRHSPSPSTSRIFPSSPPRRYSLPLPRDVSKGEVAPMGAPSRDLRTQPLLSCQTLCPSERHTLPLFDDFIYSEKMAMPASQPDPKPIPVNHFSASPRKYPCVFSRKEENEPGFTHPNLPPLSHPVSSPFEGTSSPSGASLHSGRPPRTMRELPESNGGQSEGHGANMKRLTVRSQRQPPEPSLPRPCGLPSIQVPWNSKSNGRLNPSVFQGGIPFSNSPQQADHFCGYGQSLQGSEGDPSVPLSKGNPITTKAIPTTKRAPADSGDPHKSRFLSPVSSRKSVGQSSAGYELSRNSLLSNPRRTFPSPSREPSGIHGWLAPSSHPQTPAISSLRRSTPPVTRSTSHTIFSPRIRDSIRNTSTDAGEEPLRPLTPPSRYSEPQYRSASGQWMHTLLPKGSNHVMNFPHHSRTELAFQHEPSAKHNPSYFSSQLTSLSDIGGEITEGNRHLSIPDQRHGPSTASHRLSSPSIRGENLWLKGDRDGTGRSHHKVDDPTFSIFPASSRSSFPSSNVRDTLHRWNLAEVTDEGDCPPVSARPGTPPRRRRKVERLKQDGYLGNDKQRSWKGEIFSPASDCYSFASSDA</sequence>
<feature type="region of interest" description="Disordered" evidence="9">
    <location>
        <begin position="983"/>
        <end position="1062"/>
    </location>
</feature>
<evidence type="ECO:0000256" key="6">
    <source>
        <dbReference type="ARBA" id="ARBA00022840"/>
    </source>
</evidence>
<dbReference type="PANTHER" id="PTHR44899">
    <property type="entry name" value="CAMK FAMILY PROTEIN KINASE"/>
    <property type="match status" value="1"/>
</dbReference>